<keyword evidence="1" id="KW-0812">Transmembrane</keyword>
<dbReference type="EMBL" id="KK107072">
    <property type="protein sequence ID" value="EZA60666.1"/>
    <property type="molecule type" value="Genomic_DNA"/>
</dbReference>
<feature type="transmembrane region" description="Helical" evidence="1">
    <location>
        <begin position="46"/>
        <end position="66"/>
    </location>
</feature>
<proteinExistence type="predicted"/>
<name>A0A026WY61_OOCBI</name>
<keyword evidence="1" id="KW-0472">Membrane</keyword>
<protein>
    <recommendedName>
        <fullName evidence="4">Mos1 transposase HTH domain-containing protein</fullName>
    </recommendedName>
</protein>
<dbReference type="STRING" id="2015173.A0A026WY61"/>
<keyword evidence="3" id="KW-1185">Reference proteome</keyword>
<organism evidence="2 3">
    <name type="scientific">Ooceraea biroi</name>
    <name type="common">Clonal raider ant</name>
    <name type="synonym">Cerapachys biroi</name>
    <dbReference type="NCBI Taxonomy" id="2015173"/>
    <lineage>
        <taxon>Eukaryota</taxon>
        <taxon>Metazoa</taxon>
        <taxon>Ecdysozoa</taxon>
        <taxon>Arthropoda</taxon>
        <taxon>Hexapoda</taxon>
        <taxon>Insecta</taxon>
        <taxon>Pterygota</taxon>
        <taxon>Neoptera</taxon>
        <taxon>Endopterygota</taxon>
        <taxon>Hymenoptera</taxon>
        <taxon>Apocrita</taxon>
        <taxon>Aculeata</taxon>
        <taxon>Formicoidea</taxon>
        <taxon>Formicidae</taxon>
        <taxon>Dorylinae</taxon>
        <taxon>Ooceraea</taxon>
    </lineage>
</organism>
<dbReference type="PANTHER" id="PTHR46060">
    <property type="entry name" value="MARINER MOS1 TRANSPOSASE-LIKE PROTEIN"/>
    <property type="match status" value="1"/>
</dbReference>
<evidence type="ECO:0000313" key="2">
    <source>
        <dbReference type="EMBL" id="EZA60666.1"/>
    </source>
</evidence>
<evidence type="ECO:0008006" key="4">
    <source>
        <dbReference type="Google" id="ProtNLM"/>
    </source>
</evidence>
<evidence type="ECO:0000256" key="1">
    <source>
        <dbReference type="SAM" id="Phobius"/>
    </source>
</evidence>
<keyword evidence="1" id="KW-1133">Transmembrane helix</keyword>
<sequence>MEMLKKAYGSDSMSKAQIFRWHKTFKDGRESVEDEPRSGRPSTTLLFKYITLGLYMYRACVLLYLFHINMKDTKKKMVSTSIRRTTLPCPAMCTWRGCVKFLSDHIEYQSPDKMEITMVSKVVSVLLQDKFFF</sequence>
<accession>A0A026WY61</accession>
<dbReference type="InterPro" id="IPR052709">
    <property type="entry name" value="Transposase-MT_Hybrid"/>
</dbReference>
<dbReference type="AlphaFoldDB" id="A0A026WY61"/>
<dbReference type="OrthoDB" id="10262874at2759"/>
<reference evidence="2 3" key="1">
    <citation type="journal article" date="2014" name="Curr. Biol.">
        <title>The genome of the clonal raider ant Cerapachys biroi.</title>
        <authorList>
            <person name="Oxley P.R."/>
            <person name="Ji L."/>
            <person name="Fetter-Pruneda I."/>
            <person name="McKenzie S.K."/>
            <person name="Li C."/>
            <person name="Hu H."/>
            <person name="Zhang G."/>
            <person name="Kronauer D.J."/>
        </authorList>
    </citation>
    <scope>NUCLEOTIDE SEQUENCE [LARGE SCALE GENOMIC DNA]</scope>
</reference>
<dbReference type="PANTHER" id="PTHR46060:SF1">
    <property type="entry name" value="MARINER MOS1 TRANSPOSASE-LIKE PROTEIN"/>
    <property type="match status" value="1"/>
</dbReference>
<dbReference type="Proteomes" id="UP000053097">
    <property type="component" value="Unassembled WGS sequence"/>
</dbReference>
<gene>
    <name evidence="2" type="ORF">X777_14272</name>
</gene>
<evidence type="ECO:0000313" key="3">
    <source>
        <dbReference type="Proteomes" id="UP000053097"/>
    </source>
</evidence>